<evidence type="ECO:0000256" key="1">
    <source>
        <dbReference type="SAM" id="Coils"/>
    </source>
</evidence>
<proteinExistence type="predicted"/>
<dbReference type="Pfam" id="PF09544">
    <property type="entry name" value="DUF2381"/>
    <property type="match status" value="1"/>
</dbReference>
<keyword evidence="3" id="KW-1185">Reference proteome</keyword>
<comment type="caution">
    <text evidence="2">The sequence shown here is derived from an EMBL/GenBank/DDBJ whole genome shotgun (WGS) entry which is preliminary data.</text>
</comment>
<dbReference type="NCBIfam" id="TIGR02268">
    <property type="entry name" value="Myxococcus xanthus paralogous family TIGR02268"/>
    <property type="match status" value="1"/>
</dbReference>
<dbReference type="RefSeq" id="WP_267540751.1">
    <property type="nucleotide sequence ID" value="NZ_JAPNKA010000001.1"/>
</dbReference>
<accession>A0ABT4AKH4</accession>
<gene>
    <name evidence="2" type="ORF">OV287_47800</name>
</gene>
<reference evidence="2 3" key="1">
    <citation type="submission" date="2022-11" db="EMBL/GenBank/DDBJ databases">
        <title>Minimal conservation of predation-associated metabolite biosynthetic gene clusters underscores biosynthetic potential of Myxococcota including descriptions for ten novel species: Archangium lansinium sp. nov., Myxococcus landrumus sp. nov., Nannocystis bai.</title>
        <authorList>
            <person name="Ahearne A."/>
            <person name="Stevens C."/>
            <person name="Phillips K."/>
        </authorList>
    </citation>
    <scope>NUCLEOTIDE SEQUENCE [LARGE SCALE GENOMIC DNA]</scope>
    <source>
        <strain evidence="2 3">MIWBW</strain>
    </source>
</reference>
<evidence type="ECO:0000313" key="2">
    <source>
        <dbReference type="EMBL" id="MCY1082175.1"/>
    </source>
</evidence>
<sequence length="311" mass="33853">MFVLPLAIVVGVSLPAEPTATVPSTLPVCEKGTRYLELTADSPSEAHEVCIHPGLSTNVFFDAKLAHVELARREWFRVIADETGLTLVPTVALGDGERVPLKVSFQDGAAPAGVTFTLVVHPFEAERQVEVTRKPRTLASYREGEQQARAEARQCQEEKVHLEAECAGRMGLLGLLAQELLGKDGIAGSNITKRVTSRPGNRLHSIEARSYRSDTGRMEGERKVVRLIVKQLVLNTGNTPWTPAGAVLVGHQGVEWKALGVWAQEPIAPGEKRLVGVEVEMTEIEARGTFTLKLWSQDAGTAEFFDGVTFP</sequence>
<feature type="coiled-coil region" evidence="1">
    <location>
        <begin position="138"/>
        <end position="165"/>
    </location>
</feature>
<dbReference type="EMBL" id="JAPNKA010000001">
    <property type="protein sequence ID" value="MCY1082175.1"/>
    <property type="molecule type" value="Genomic_DNA"/>
</dbReference>
<organism evidence="2 3">
    <name type="scientific">Archangium lansingense</name>
    <dbReference type="NCBI Taxonomy" id="2995310"/>
    <lineage>
        <taxon>Bacteria</taxon>
        <taxon>Pseudomonadati</taxon>
        <taxon>Myxococcota</taxon>
        <taxon>Myxococcia</taxon>
        <taxon>Myxococcales</taxon>
        <taxon>Cystobacterineae</taxon>
        <taxon>Archangiaceae</taxon>
        <taxon>Archangium</taxon>
    </lineage>
</organism>
<evidence type="ECO:0000313" key="3">
    <source>
        <dbReference type="Proteomes" id="UP001207654"/>
    </source>
</evidence>
<dbReference type="InterPro" id="IPR011754">
    <property type="entry name" value="Mxa_paralog_2268"/>
</dbReference>
<name>A0ABT4AKH4_9BACT</name>
<protein>
    <submittedName>
        <fullName evidence="2">DUF2381 family protein</fullName>
    </submittedName>
</protein>
<keyword evidence="1" id="KW-0175">Coiled coil</keyword>
<dbReference type="Proteomes" id="UP001207654">
    <property type="component" value="Unassembled WGS sequence"/>
</dbReference>